<evidence type="ECO:0000313" key="2">
    <source>
        <dbReference type="Proteomes" id="UP001381693"/>
    </source>
</evidence>
<name>A0AAN9A897_HALRR</name>
<proteinExistence type="predicted"/>
<organism evidence="1 2">
    <name type="scientific">Halocaridina rubra</name>
    <name type="common">Hawaiian red shrimp</name>
    <dbReference type="NCBI Taxonomy" id="373956"/>
    <lineage>
        <taxon>Eukaryota</taxon>
        <taxon>Metazoa</taxon>
        <taxon>Ecdysozoa</taxon>
        <taxon>Arthropoda</taxon>
        <taxon>Crustacea</taxon>
        <taxon>Multicrustacea</taxon>
        <taxon>Malacostraca</taxon>
        <taxon>Eumalacostraca</taxon>
        <taxon>Eucarida</taxon>
        <taxon>Decapoda</taxon>
        <taxon>Pleocyemata</taxon>
        <taxon>Caridea</taxon>
        <taxon>Atyoidea</taxon>
        <taxon>Atyidae</taxon>
        <taxon>Halocaridina</taxon>
    </lineage>
</organism>
<accession>A0AAN9A897</accession>
<dbReference type="Proteomes" id="UP001381693">
    <property type="component" value="Unassembled WGS sequence"/>
</dbReference>
<comment type="caution">
    <text evidence="1">The sequence shown here is derived from an EMBL/GenBank/DDBJ whole genome shotgun (WGS) entry which is preliminary data.</text>
</comment>
<dbReference type="EMBL" id="JAXCGZ010008227">
    <property type="protein sequence ID" value="KAK7077814.1"/>
    <property type="molecule type" value="Genomic_DNA"/>
</dbReference>
<feature type="non-terminal residue" evidence="1">
    <location>
        <position position="1"/>
    </location>
</feature>
<sequence length="240" mass="26918">MVNFVAVIVTCQTSSLDLKKLDGSPANGTRKTSLQGQDCVTKIEVTTDSFAEAKYNESQFNFPINEKDFPDNNIGQEAHQIIRLSKRSYINKKIAKTSEGDNVTDRNNRDLTYIAETNSHANKSTLVREESSLLIKNDFSLAKDDEEPVGYKWFVDYSYDYPLIPDDTEEIARDFHPDKFTNIANMMEGIVSAMKSIQESEADSAVSVSKIEPLSATTEVFTADDDSTTINITHPLEEHQ</sequence>
<evidence type="ECO:0000313" key="1">
    <source>
        <dbReference type="EMBL" id="KAK7077814.1"/>
    </source>
</evidence>
<keyword evidence="2" id="KW-1185">Reference proteome</keyword>
<dbReference type="AlphaFoldDB" id="A0AAN9A897"/>
<gene>
    <name evidence="1" type="ORF">SK128_005298</name>
</gene>
<protein>
    <submittedName>
        <fullName evidence="1">Uncharacterized protein</fullName>
    </submittedName>
</protein>
<reference evidence="1 2" key="1">
    <citation type="submission" date="2023-11" db="EMBL/GenBank/DDBJ databases">
        <title>Halocaridina rubra genome assembly.</title>
        <authorList>
            <person name="Smith C."/>
        </authorList>
    </citation>
    <scope>NUCLEOTIDE SEQUENCE [LARGE SCALE GENOMIC DNA]</scope>
    <source>
        <strain evidence="1">EP-1</strain>
        <tissue evidence="1">Whole</tissue>
    </source>
</reference>